<comment type="caution">
    <text evidence="1">The sequence shown here is derived from an EMBL/GenBank/DDBJ whole genome shotgun (WGS) entry which is preliminary data.</text>
</comment>
<dbReference type="RefSeq" id="WP_281803984.1">
    <property type="nucleotide sequence ID" value="NZ_BSEC01000001.1"/>
</dbReference>
<proteinExistence type="predicted"/>
<evidence type="ECO:0000313" key="1">
    <source>
        <dbReference type="EMBL" id="GLI93952.1"/>
    </source>
</evidence>
<protein>
    <submittedName>
        <fullName evidence="1">Uncharacterized protein</fullName>
    </submittedName>
</protein>
<keyword evidence="2" id="KW-1185">Reference proteome</keyword>
<dbReference type="AlphaFoldDB" id="A0A9W6LSY0"/>
<sequence length="127" mass="13850">MTDNILPFRKPAPFIERVIADVRDACAADKSPTERRVAEAAEWLKDWQPPTGAGINNPHLINVRLAFTAIVGKRARAVAENLSDEDLQTHLESMTDSAEYFAALSSLCALASEAILEAREGLATSEK</sequence>
<gene>
    <name evidence="1" type="ORF">LMG27198_29440</name>
</gene>
<reference evidence="1" key="1">
    <citation type="journal article" date="2023" name="Int. J. Syst. Evol. Microbiol.">
        <title>Methylocystis iwaonis sp. nov., a type II methane-oxidizing bacterium from surface soil of a rice paddy field in Japan, and emended description of the genus Methylocystis (ex Whittenbury et al. 1970) Bowman et al. 1993.</title>
        <authorList>
            <person name="Kaise H."/>
            <person name="Sawadogo J.B."/>
            <person name="Alam M.S."/>
            <person name="Ueno C."/>
            <person name="Dianou D."/>
            <person name="Shinjo R."/>
            <person name="Asakawa S."/>
        </authorList>
    </citation>
    <scope>NUCLEOTIDE SEQUENCE</scope>
    <source>
        <strain evidence="1">LMG27198</strain>
    </source>
</reference>
<dbReference type="EMBL" id="BSEC01000001">
    <property type="protein sequence ID" value="GLI93952.1"/>
    <property type="molecule type" value="Genomic_DNA"/>
</dbReference>
<evidence type="ECO:0000313" key="2">
    <source>
        <dbReference type="Proteomes" id="UP001144323"/>
    </source>
</evidence>
<dbReference type="Proteomes" id="UP001144323">
    <property type="component" value="Unassembled WGS sequence"/>
</dbReference>
<organism evidence="1 2">
    <name type="scientific">Methylocystis echinoides</name>
    <dbReference type="NCBI Taxonomy" id="29468"/>
    <lineage>
        <taxon>Bacteria</taxon>
        <taxon>Pseudomonadati</taxon>
        <taxon>Pseudomonadota</taxon>
        <taxon>Alphaproteobacteria</taxon>
        <taxon>Hyphomicrobiales</taxon>
        <taxon>Methylocystaceae</taxon>
        <taxon>Methylocystis</taxon>
    </lineage>
</organism>
<name>A0A9W6LSY0_9HYPH</name>
<accession>A0A9W6LSY0</accession>